<feature type="region of interest" description="Disordered" evidence="1">
    <location>
        <begin position="94"/>
        <end position="132"/>
    </location>
</feature>
<organism evidence="2">
    <name type="scientific">Alexandrium monilatum</name>
    <dbReference type="NCBI Taxonomy" id="311494"/>
    <lineage>
        <taxon>Eukaryota</taxon>
        <taxon>Sar</taxon>
        <taxon>Alveolata</taxon>
        <taxon>Dinophyceae</taxon>
        <taxon>Gonyaulacales</taxon>
        <taxon>Pyrocystaceae</taxon>
        <taxon>Alexandrium</taxon>
    </lineage>
</organism>
<protein>
    <submittedName>
        <fullName evidence="2">Uncharacterized protein</fullName>
    </submittedName>
</protein>
<proteinExistence type="predicted"/>
<feature type="region of interest" description="Disordered" evidence="1">
    <location>
        <begin position="54"/>
        <end position="73"/>
    </location>
</feature>
<accession>A0A7S4SIH7</accession>
<evidence type="ECO:0000313" key="2">
    <source>
        <dbReference type="EMBL" id="CAE4646823.1"/>
    </source>
</evidence>
<dbReference type="EMBL" id="HBNR01071651">
    <property type="protein sequence ID" value="CAE4646823.1"/>
    <property type="molecule type" value="Transcribed_RNA"/>
</dbReference>
<reference evidence="2" key="1">
    <citation type="submission" date="2021-01" db="EMBL/GenBank/DDBJ databases">
        <authorList>
            <person name="Corre E."/>
            <person name="Pelletier E."/>
            <person name="Niang G."/>
            <person name="Scheremetjew M."/>
            <person name="Finn R."/>
            <person name="Kale V."/>
            <person name="Holt S."/>
            <person name="Cochrane G."/>
            <person name="Meng A."/>
            <person name="Brown T."/>
            <person name="Cohen L."/>
        </authorList>
    </citation>
    <scope>NUCLEOTIDE SEQUENCE</scope>
    <source>
        <strain evidence="2">CCMP3105</strain>
    </source>
</reference>
<gene>
    <name evidence="2" type="ORF">AMON00008_LOCUS50763</name>
</gene>
<evidence type="ECO:0000256" key="1">
    <source>
        <dbReference type="SAM" id="MobiDB-lite"/>
    </source>
</evidence>
<feature type="compositionally biased region" description="Polar residues" evidence="1">
    <location>
        <begin position="57"/>
        <end position="68"/>
    </location>
</feature>
<dbReference type="AlphaFoldDB" id="A0A7S4SIH7"/>
<name>A0A7S4SIH7_9DINO</name>
<sequence length="153" mass="16359">MAPALSIICLSITASSPAKRAPAKHTSKTQSSISASLLRLGNVLLHNAPASLRRMGVQSSSDNPTSFSAGRVFDNRDSEPCNFVPIRRRMRSAVSSSPSPLKFPQCPSWPPGSGRMVSTTSKCPGHRFTVSRTPKGKLTSRLLSVMPPRPGSM</sequence>